<dbReference type="Pfam" id="PF01042">
    <property type="entry name" value="Ribonuc_L-PSP"/>
    <property type="match status" value="1"/>
</dbReference>
<keyword evidence="3" id="KW-1185">Reference proteome</keyword>
<proteinExistence type="inferred from homology"/>
<dbReference type="Gene3D" id="3.30.1330.40">
    <property type="entry name" value="RutC-like"/>
    <property type="match status" value="1"/>
</dbReference>
<dbReference type="SUPFAM" id="SSF55298">
    <property type="entry name" value="YjgF-like"/>
    <property type="match status" value="1"/>
</dbReference>
<evidence type="ECO:0000313" key="2">
    <source>
        <dbReference type="EMBL" id="MEI6001642.1"/>
    </source>
</evidence>
<dbReference type="Proteomes" id="UP001386437">
    <property type="component" value="Unassembled WGS sequence"/>
</dbReference>
<dbReference type="InterPro" id="IPR006175">
    <property type="entry name" value="YjgF/YER057c/UK114"/>
</dbReference>
<gene>
    <name evidence="2" type="ORF">H3V53_32110</name>
</gene>
<protein>
    <submittedName>
        <fullName evidence="2">RidA family protein</fullName>
    </submittedName>
</protein>
<comment type="caution">
    <text evidence="2">The sequence shown here is derived from an EMBL/GenBank/DDBJ whole genome shotgun (WGS) entry which is preliminary data.</text>
</comment>
<dbReference type="InterPro" id="IPR035959">
    <property type="entry name" value="RutC-like_sf"/>
</dbReference>
<reference evidence="2 3" key="1">
    <citation type="journal article" date="2022" name="Arch. Microbiol.">
        <title>Paraburkholderia bengalensis sp. nov. isolated from roots of Oryza sativa, IR64.</title>
        <authorList>
            <person name="Nag P."/>
            <person name="Mondal N."/>
            <person name="Sarkar J."/>
            <person name="Das S."/>
        </authorList>
    </citation>
    <scope>NUCLEOTIDE SEQUENCE [LARGE SCALE GENOMIC DNA]</scope>
    <source>
        <strain evidence="2 3">IR64_4_BI</strain>
    </source>
</reference>
<evidence type="ECO:0000256" key="1">
    <source>
        <dbReference type="ARBA" id="ARBA00010552"/>
    </source>
</evidence>
<accession>A0ABU8J1I9</accession>
<dbReference type="RefSeq" id="WP_336601340.1">
    <property type="nucleotide sequence ID" value="NZ_JACFYJ010000080.1"/>
</dbReference>
<dbReference type="PANTHER" id="PTHR11803">
    <property type="entry name" value="2-IMINOBUTANOATE/2-IMINOPROPANOATE DEAMINASE RIDA"/>
    <property type="match status" value="1"/>
</dbReference>
<evidence type="ECO:0000313" key="3">
    <source>
        <dbReference type="Proteomes" id="UP001386437"/>
    </source>
</evidence>
<name>A0ABU8J1I9_9BURK</name>
<comment type="similarity">
    <text evidence="1">Belongs to the RutC family.</text>
</comment>
<dbReference type="EMBL" id="JACFYJ010000080">
    <property type="protein sequence ID" value="MEI6001642.1"/>
    <property type="molecule type" value="Genomic_DNA"/>
</dbReference>
<dbReference type="PANTHER" id="PTHR11803:SF58">
    <property type="entry name" value="PROTEIN HMF1-RELATED"/>
    <property type="match status" value="1"/>
</dbReference>
<organism evidence="2 3">
    <name type="scientific">Paraburkholderia bengalensis</name>
    <dbReference type="NCBI Taxonomy" id="2747562"/>
    <lineage>
        <taxon>Bacteria</taxon>
        <taxon>Pseudomonadati</taxon>
        <taxon>Pseudomonadota</taxon>
        <taxon>Betaproteobacteria</taxon>
        <taxon>Burkholderiales</taxon>
        <taxon>Burkholderiaceae</taxon>
        <taxon>Paraburkholderia</taxon>
    </lineage>
</organism>
<sequence length="129" mass="14299">MTHTLHKIGIASQIGVYSDAVEIAPNQRWLYTAGTPGLAPDGTLAEDIVEQSKQAWRNVISLLDRAGMTVRDIVKVTTTLTDEKYIRDYAQVRANVLQGYEPAFMLQIMPALVRPEFLVEIEIVAAKAT</sequence>